<dbReference type="PIRSF" id="PIRSF035875">
    <property type="entry name" value="RNase_BN"/>
    <property type="match status" value="1"/>
</dbReference>
<keyword evidence="3 6" id="KW-0812">Transmembrane</keyword>
<evidence type="ECO:0000256" key="6">
    <source>
        <dbReference type="SAM" id="Phobius"/>
    </source>
</evidence>
<keyword evidence="4 6" id="KW-1133">Transmembrane helix</keyword>
<dbReference type="NCBIfam" id="TIGR00765">
    <property type="entry name" value="yihY_not_rbn"/>
    <property type="match status" value="1"/>
</dbReference>
<dbReference type="PANTHER" id="PTHR30213">
    <property type="entry name" value="INNER MEMBRANE PROTEIN YHJD"/>
    <property type="match status" value="1"/>
</dbReference>
<dbReference type="RefSeq" id="WP_081202396.1">
    <property type="nucleotide sequence ID" value="NZ_FOCZ01000025.1"/>
</dbReference>
<evidence type="ECO:0000256" key="5">
    <source>
        <dbReference type="ARBA" id="ARBA00023136"/>
    </source>
</evidence>
<comment type="subcellular location">
    <subcellularLocation>
        <location evidence="1">Cell membrane</location>
        <topology evidence="1">Multi-pass membrane protein</topology>
    </subcellularLocation>
</comment>
<evidence type="ECO:0000256" key="1">
    <source>
        <dbReference type="ARBA" id="ARBA00004651"/>
    </source>
</evidence>
<dbReference type="AlphaFoldDB" id="A0A1V9EGP8"/>
<proteinExistence type="predicted"/>
<dbReference type="PANTHER" id="PTHR30213:SF1">
    <property type="entry name" value="INNER MEMBRANE PROTEIN YHJD"/>
    <property type="match status" value="1"/>
</dbReference>
<sequence>MKQIKIIGQVLVKCFKNFMDDKVLKLSSSLAYTTVFSFGPLLVVIIYFCSIFLGQEAVQGRIYDQMKQFVGPDAALQLQTIIRNASLSGKGTTALVIGIVTLLFSATAVFAEIQDSINTIWGFKAKPQKGLWLFIRTRFLSFSIIISLGFLLLVSLAVTTIVEGLSDRLKSHFPDVTVIVFYILNLVISFLVIATLFLLIFKVLPDAKTKWKDVLPGAIASSLLFMIGKFGISFYIGQSKIGSTYGAAGSLVILLLWVYYSAIILYLGAEFAEAWSSHKGTSLQPNDYAVALKKVEIETDKDNNTTVKETNKQSDTK</sequence>
<evidence type="ECO:0000313" key="8">
    <source>
        <dbReference type="Proteomes" id="UP000192610"/>
    </source>
</evidence>
<keyword evidence="2" id="KW-1003">Cell membrane</keyword>
<keyword evidence="8" id="KW-1185">Reference proteome</keyword>
<dbReference type="GO" id="GO:0005886">
    <property type="term" value="C:plasma membrane"/>
    <property type="evidence" value="ECO:0007669"/>
    <property type="project" value="UniProtKB-SubCell"/>
</dbReference>
<feature type="transmembrane region" description="Helical" evidence="6">
    <location>
        <begin position="93"/>
        <end position="113"/>
    </location>
</feature>
<organism evidence="7 8">
    <name type="scientific">Niastella yeongjuensis</name>
    <dbReference type="NCBI Taxonomy" id="354355"/>
    <lineage>
        <taxon>Bacteria</taxon>
        <taxon>Pseudomonadati</taxon>
        <taxon>Bacteroidota</taxon>
        <taxon>Chitinophagia</taxon>
        <taxon>Chitinophagales</taxon>
        <taxon>Chitinophagaceae</taxon>
        <taxon>Niastella</taxon>
    </lineage>
</organism>
<evidence type="ECO:0000256" key="2">
    <source>
        <dbReference type="ARBA" id="ARBA00022475"/>
    </source>
</evidence>
<feature type="transmembrane region" description="Helical" evidence="6">
    <location>
        <begin position="133"/>
        <end position="159"/>
    </location>
</feature>
<feature type="transmembrane region" description="Helical" evidence="6">
    <location>
        <begin position="248"/>
        <end position="269"/>
    </location>
</feature>
<dbReference type="Proteomes" id="UP000192610">
    <property type="component" value="Unassembled WGS sequence"/>
</dbReference>
<name>A0A1V9EGP8_9BACT</name>
<evidence type="ECO:0000313" key="7">
    <source>
        <dbReference type="EMBL" id="OQP45134.1"/>
    </source>
</evidence>
<comment type="caution">
    <text evidence="7">The sequence shown here is derived from an EMBL/GenBank/DDBJ whole genome shotgun (WGS) entry which is preliminary data.</text>
</comment>
<feature type="transmembrane region" description="Helical" evidence="6">
    <location>
        <begin position="213"/>
        <end position="236"/>
    </location>
</feature>
<dbReference type="Pfam" id="PF03631">
    <property type="entry name" value="Virul_fac_BrkB"/>
    <property type="match status" value="1"/>
</dbReference>
<feature type="transmembrane region" description="Helical" evidence="6">
    <location>
        <begin position="179"/>
        <end position="201"/>
    </location>
</feature>
<reference evidence="8" key="1">
    <citation type="submission" date="2016-04" db="EMBL/GenBank/DDBJ databases">
        <authorList>
            <person name="Chen L."/>
            <person name="Zhuang W."/>
            <person name="Wang G."/>
        </authorList>
    </citation>
    <scope>NUCLEOTIDE SEQUENCE [LARGE SCALE GENOMIC DNA]</scope>
    <source>
        <strain evidence="8">17621</strain>
    </source>
</reference>
<dbReference type="InterPro" id="IPR017039">
    <property type="entry name" value="Virul_fac_BrkB"/>
</dbReference>
<protein>
    <submittedName>
        <fullName evidence="7">Ribonuclease BN</fullName>
    </submittedName>
</protein>
<evidence type="ECO:0000256" key="3">
    <source>
        <dbReference type="ARBA" id="ARBA00022692"/>
    </source>
</evidence>
<accession>A0A1V9EGP8</accession>
<feature type="transmembrane region" description="Helical" evidence="6">
    <location>
        <begin position="29"/>
        <end position="53"/>
    </location>
</feature>
<keyword evidence="5 6" id="KW-0472">Membrane</keyword>
<gene>
    <name evidence="7" type="ORF">A4H97_32875</name>
</gene>
<dbReference type="OrthoDB" id="9797028at2"/>
<dbReference type="EMBL" id="LVXG01000032">
    <property type="protein sequence ID" value="OQP45134.1"/>
    <property type="molecule type" value="Genomic_DNA"/>
</dbReference>
<evidence type="ECO:0000256" key="4">
    <source>
        <dbReference type="ARBA" id="ARBA00022989"/>
    </source>
</evidence>